<accession>A0A9E7ECZ8</accession>
<organism evidence="1 2">
    <name type="scientific">Musa troglodytarum</name>
    <name type="common">fe'i banana</name>
    <dbReference type="NCBI Taxonomy" id="320322"/>
    <lineage>
        <taxon>Eukaryota</taxon>
        <taxon>Viridiplantae</taxon>
        <taxon>Streptophyta</taxon>
        <taxon>Embryophyta</taxon>
        <taxon>Tracheophyta</taxon>
        <taxon>Spermatophyta</taxon>
        <taxon>Magnoliopsida</taxon>
        <taxon>Liliopsida</taxon>
        <taxon>Zingiberales</taxon>
        <taxon>Musaceae</taxon>
        <taxon>Musa</taxon>
    </lineage>
</organism>
<sequence>EAELQEGILAFEGGSRNKGTKGPKDWSGVLVLIRRRKRKMTKRGREFSISSAGVACVWGLCIYWRKRSLELKKEKIQRGRSEEEEEEA</sequence>
<dbReference type="EMBL" id="CP097502">
    <property type="protein sequence ID" value="URD73683.1"/>
    <property type="molecule type" value="Genomic_DNA"/>
</dbReference>
<evidence type="ECO:0000313" key="2">
    <source>
        <dbReference type="Proteomes" id="UP001055439"/>
    </source>
</evidence>
<dbReference type="OrthoDB" id="10532411at2759"/>
<dbReference type="AlphaFoldDB" id="A0A9E7ECZ8"/>
<gene>
    <name evidence="1" type="ORF">MUK42_26223</name>
</gene>
<evidence type="ECO:0000313" key="1">
    <source>
        <dbReference type="EMBL" id="URD73683.1"/>
    </source>
</evidence>
<feature type="non-terminal residue" evidence="1">
    <location>
        <position position="1"/>
    </location>
</feature>
<name>A0A9E7ECZ8_9LILI</name>
<proteinExistence type="predicted"/>
<protein>
    <submittedName>
        <fullName evidence="1">Uncharacterized protein</fullName>
    </submittedName>
</protein>
<keyword evidence="2" id="KW-1185">Reference proteome</keyword>
<dbReference type="Proteomes" id="UP001055439">
    <property type="component" value="Chromosome 1"/>
</dbReference>
<reference evidence="1" key="1">
    <citation type="submission" date="2022-05" db="EMBL/GenBank/DDBJ databases">
        <title>The Musa troglodytarum L. genome provides insights into the mechanism of non-climacteric behaviour and enrichment of carotenoids.</title>
        <authorList>
            <person name="Wang J."/>
        </authorList>
    </citation>
    <scope>NUCLEOTIDE SEQUENCE</scope>
    <source>
        <tissue evidence="1">Leaf</tissue>
    </source>
</reference>